<dbReference type="Proteomes" id="UP000499080">
    <property type="component" value="Unassembled WGS sequence"/>
</dbReference>
<comment type="caution">
    <text evidence="1">The sequence shown here is derived from an EMBL/GenBank/DDBJ whole genome shotgun (WGS) entry which is preliminary data.</text>
</comment>
<protein>
    <recommendedName>
        <fullName evidence="3">Helitron helicase-like domain-containing protein</fullName>
    </recommendedName>
</protein>
<sequence length="259" mass="29604">MVTSEQGGHTTVINLRIDNKYYEVEIDNRWIVPDSPILSKMFQANINVEQCNSAKQIKYICKYISKGSDMTVAEINNATTGVNHEIRSVSKTLFTRRPSTLGFDLARGICHTIPHSITGFISLIITTCAPSNPSSFWKKYKDRFSENIFHQKQTENPDIDLHNVPHIYNETRILLEDMCLSICGKTLRQFGLPVPTRQANNTLDRDLRRETNYDNNTLQHMVEINKPRITEDQRTAYEAVMNFIAEGNGGILFLDAKTF</sequence>
<gene>
    <name evidence="1" type="ORF">AVEN_79343_1</name>
</gene>
<keyword evidence="2" id="KW-1185">Reference proteome</keyword>
<organism evidence="1 2">
    <name type="scientific">Araneus ventricosus</name>
    <name type="common">Orbweaver spider</name>
    <name type="synonym">Epeira ventricosa</name>
    <dbReference type="NCBI Taxonomy" id="182803"/>
    <lineage>
        <taxon>Eukaryota</taxon>
        <taxon>Metazoa</taxon>
        <taxon>Ecdysozoa</taxon>
        <taxon>Arthropoda</taxon>
        <taxon>Chelicerata</taxon>
        <taxon>Arachnida</taxon>
        <taxon>Araneae</taxon>
        <taxon>Araneomorphae</taxon>
        <taxon>Entelegynae</taxon>
        <taxon>Araneoidea</taxon>
        <taxon>Araneidae</taxon>
        <taxon>Araneus</taxon>
    </lineage>
</organism>
<dbReference type="EMBL" id="BGPR01003065">
    <property type="protein sequence ID" value="GBM83250.1"/>
    <property type="molecule type" value="Genomic_DNA"/>
</dbReference>
<evidence type="ECO:0000313" key="2">
    <source>
        <dbReference type="Proteomes" id="UP000499080"/>
    </source>
</evidence>
<dbReference type="AlphaFoldDB" id="A0A4Y2J000"/>
<name>A0A4Y2J000_ARAVE</name>
<dbReference type="OrthoDB" id="3366231at2759"/>
<reference evidence="1 2" key="1">
    <citation type="journal article" date="2019" name="Sci. Rep.">
        <title>Orb-weaving spider Araneus ventricosus genome elucidates the spidroin gene catalogue.</title>
        <authorList>
            <person name="Kono N."/>
            <person name="Nakamura H."/>
            <person name="Ohtoshi R."/>
            <person name="Moran D.A.P."/>
            <person name="Shinohara A."/>
            <person name="Yoshida Y."/>
            <person name="Fujiwara M."/>
            <person name="Mori M."/>
            <person name="Tomita M."/>
            <person name="Arakawa K."/>
        </authorList>
    </citation>
    <scope>NUCLEOTIDE SEQUENCE [LARGE SCALE GENOMIC DNA]</scope>
</reference>
<proteinExistence type="predicted"/>
<accession>A0A4Y2J000</accession>
<evidence type="ECO:0008006" key="3">
    <source>
        <dbReference type="Google" id="ProtNLM"/>
    </source>
</evidence>
<dbReference type="PANTHER" id="PTHR10492">
    <property type="match status" value="1"/>
</dbReference>
<evidence type="ECO:0000313" key="1">
    <source>
        <dbReference type="EMBL" id="GBM83250.1"/>
    </source>
</evidence>
<dbReference type="PANTHER" id="PTHR10492:SF57">
    <property type="entry name" value="ATP-DEPENDENT DNA HELICASE"/>
    <property type="match status" value="1"/>
</dbReference>